<dbReference type="RefSeq" id="XP_056072248.1">
    <property type="nucleotide sequence ID" value="XM_056214981.1"/>
</dbReference>
<keyword evidence="4" id="KW-0560">Oxidoreductase</keyword>
<evidence type="ECO:0000256" key="1">
    <source>
        <dbReference type="ARBA" id="ARBA00004141"/>
    </source>
</evidence>
<evidence type="ECO:0000256" key="5">
    <source>
        <dbReference type="ARBA" id="ARBA00023033"/>
    </source>
</evidence>
<feature type="transmembrane region" description="Helical" evidence="8">
    <location>
        <begin position="6"/>
        <end position="27"/>
    </location>
</feature>
<proteinExistence type="inferred from homology"/>
<dbReference type="Pfam" id="PF08592">
    <property type="entry name" value="Anthrone_oxy"/>
    <property type="match status" value="1"/>
</dbReference>
<comment type="caution">
    <text evidence="9">The sequence shown here is derived from an EMBL/GenBank/DDBJ whole genome shotgun (WGS) entry which is preliminary data.</text>
</comment>
<keyword evidence="2 8" id="KW-0812">Transmembrane</keyword>
<evidence type="ECO:0000256" key="2">
    <source>
        <dbReference type="ARBA" id="ARBA00022692"/>
    </source>
</evidence>
<evidence type="ECO:0008006" key="11">
    <source>
        <dbReference type="Google" id="ProtNLM"/>
    </source>
</evidence>
<evidence type="ECO:0000313" key="10">
    <source>
        <dbReference type="Proteomes" id="UP001140513"/>
    </source>
</evidence>
<accession>A0A9W9CC72</accession>
<organism evidence="9 10">
    <name type="scientific">Didymosphaeria variabile</name>
    <dbReference type="NCBI Taxonomy" id="1932322"/>
    <lineage>
        <taxon>Eukaryota</taxon>
        <taxon>Fungi</taxon>
        <taxon>Dikarya</taxon>
        <taxon>Ascomycota</taxon>
        <taxon>Pezizomycotina</taxon>
        <taxon>Dothideomycetes</taxon>
        <taxon>Pleosporomycetidae</taxon>
        <taxon>Pleosporales</taxon>
        <taxon>Massarineae</taxon>
        <taxon>Didymosphaeriaceae</taxon>
        <taxon>Didymosphaeria</taxon>
    </lineage>
</organism>
<reference evidence="9" key="1">
    <citation type="submission" date="2022-10" db="EMBL/GenBank/DDBJ databases">
        <title>Tapping the CABI collections for fungal endophytes: first genome assemblies for Collariella, Neodidymelliopsis, Ascochyta clinopodiicola, Didymella pomorum, Didymosphaeria variabile, Neocosmospora piperis and Neocucurbitaria cava.</title>
        <authorList>
            <person name="Hill R."/>
        </authorList>
    </citation>
    <scope>NUCLEOTIDE SEQUENCE</scope>
    <source>
        <strain evidence="9">IMI 356815</strain>
    </source>
</reference>
<dbReference type="GO" id="GO:0016020">
    <property type="term" value="C:membrane"/>
    <property type="evidence" value="ECO:0007669"/>
    <property type="project" value="UniProtKB-SubCell"/>
</dbReference>
<dbReference type="PANTHER" id="PTHR35042">
    <property type="entry name" value="ANTHRONE OXYGENASE ENCC"/>
    <property type="match status" value="1"/>
</dbReference>
<keyword evidence="6 8" id="KW-0472">Membrane</keyword>
<evidence type="ECO:0000256" key="6">
    <source>
        <dbReference type="ARBA" id="ARBA00023136"/>
    </source>
</evidence>
<keyword evidence="5" id="KW-0503">Monooxygenase</keyword>
<evidence type="ECO:0000256" key="3">
    <source>
        <dbReference type="ARBA" id="ARBA00022989"/>
    </source>
</evidence>
<dbReference type="EMBL" id="JAPEUX010000004">
    <property type="protein sequence ID" value="KAJ4354474.1"/>
    <property type="molecule type" value="Genomic_DNA"/>
</dbReference>
<evidence type="ECO:0000256" key="4">
    <source>
        <dbReference type="ARBA" id="ARBA00023002"/>
    </source>
</evidence>
<protein>
    <recommendedName>
        <fullName evidence="11">DUF1772-domain-containing protein</fullName>
    </recommendedName>
</protein>
<name>A0A9W9CC72_9PLEO</name>
<feature type="transmembrane region" description="Helical" evidence="8">
    <location>
        <begin position="89"/>
        <end position="111"/>
    </location>
</feature>
<dbReference type="Proteomes" id="UP001140513">
    <property type="component" value="Unassembled WGS sequence"/>
</dbReference>
<comment type="subcellular location">
    <subcellularLocation>
        <location evidence="1">Membrane</location>
        <topology evidence="1">Multi-pass membrane protein</topology>
    </subcellularLocation>
</comment>
<dbReference type="OrthoDB" id="5954308at2759"/>
<dbReference type="InterPro" id="IPR013901">
    <property type="entry name" value="Anthrone_oxy"/>
</dbReference>
<comment type="similarity">
    <text evidence="7">Belongs to the anthrone oxygenase family.</text>
</comment>
<keyword evidence="10" id="KW-1185">Reference proteome</keyword>
<evidence type="ECO:0000313" key="9">
    <source>
        <dbReference type="EMBL" id="KAJ4354474.1"/>
    </source>
</evidence>
<dbReference type="GO" id="GO:0004497">
    <property type="term" value="F:monooxygenase activity"/>
    <property type="evidence" value="ECO:0007669"/>
    <property type="project" value="UniProtKB-KW"/>
</dbReference>
<evidence type="ECO:0000256" key="8">
    <source>
        <dbReference type="SAM" id="Phobius"/>
    </source>
</evidence>
<dbReference type="AlphaFoldDB" id="A0A9W9CC72"/>
<sequence>MPSHTLPIIAIITGTFLSGASLSNSWFSLPILIKTLSPLNVGNKLQHFSLMQAYADPIFPLTAITTSLLHWTCSYRRWASDGGAWEGFAWAGAATFCMIPYSLVVVFPTVWKIEAVQRKVEKTESDGEDKWMDAEVEEARVLLQRWNAQHVVRGFMPLIGALIGVRALSGELGA</sequence>
<keyword evidence="3 8" id="KW-1133">Transmembrane helix</keyword>
<evidence type="ECO:0000256" key="7">
    <source>
        <dbReference type="ARBA" id="ARBA00034313"/>
    </source>
</evidence>
<gene>
    <name evidence="9" type="ORF">N0V89_006211</name>
</gene>
<dbReference type="GeneID" id="80909741"/>
<dbReference type="PANTHER" id="PTHR35042:SF3">
    <property type="entry name" value="ANTHRONE OXYGENASE-RELATED"/>
    <property type="match status" value="1"/>
</dbReference>